<gene>
    <name evidence="1" type="ORF">MML48_3g00001188</name>
</gene>
<organism evidence="1 2">
    <name type="scientific">Holotrichia oblita</name>
    <name type="common">Chafer beetle</name>
    <dbReference type="NCBI Taxonomy" id="644536"/>
    <lineage>
        <taxon>Eukaryota</taxon>
        <taxon>Metazoa</taxon>
        <taxon>Ecdysozoa</taxon>
        <taxon>Arthropoda</taxon>
        <taxon>Hexapoda</taxon>
        <taxon>Insecta</taxon>
        <taxon>Pterygota</taxon>
        <taxon>Neoptera</taxon>
        <taxon>Endopterygota</taxon>
        <taxon>Coleoptera</taxon>
        <taxon>Polyphaga</taxon>
        <taxon>Scarabaeiformia</taxon>
        <taxon>Scarabaeidae</taxon>
        <taxon>Melolonthinae</taxon>
        <taxon>Holotrichia</taxon>
    </lineage>
</organism>
<reference evidence="1" key="1">
    <citation type="submission" date="2022-04" db="EMBL/GenBank/DDBJ databases">
        <title>Chromosome-scale genome assembly of Holotrichia oblita Faldermann.</title>
        <authorList>
            <person name="Rongchong L."/>
        </authorList>
    </citation>
    <scope>NUCLEOTIDE SEQUENCE</scope>
    <source>
        <strain evidence="1">81SQS9</strain>
    </source>
</reference>
<accession>A0ACB9TD57</accession>
<keyword evidence="2" id="KW-1185">Reference proteome</keyword>
<protein>
    <submittedName>
        <fullName evidence="1">Madf domain transcription factor</fullName>
    </submittedName>
</protein>
<sequence length="382" mass="43416">MSMSNINIDSELLITLVEARPVLWDKTLDNYKDRNLTRNTWNEVCIELNSEFEELEAKEKNAFGKEVVRRWTNLRDAFAKSLKKMKESKSSGSAAKKLKQYVYNDKLQFLIKLYAERETSNSLCEDDGSVEVQNNVVLHRVRNPLATENEATNPTIFKKPATQSRKHKKVDEVELKILKALEPKEPEKTDPNMSFFQSLLPHLKNFNAEDILQFQMGVLQVISNLNERKRGTVHPPQYSQHNYHSFHLSHPSFPQPPPCHNQHLQSLLPTQANPILYHQNSRSPLLNQFSQSLSVPSHSQPLATATSPTYLSPAHCSPLSYTPSNTPLLSENNDSFSLDKGTECRKPMDRPHEGSFTPEATYSEICSPESTASSACSIDFTF</sequence>
<name>A0ACB9TD57_HOLOL</name>
<evidence type="ECO:0000313" key="2">
    <source>
        <dbReference type="Proteomes" id="UP001056778"/>
    </source>
</evidence>
<dbReference type="Proteomes" id="UP001056778">
    <property type="component" value="Chromosome 3"/>
</dbReference>
<evidence type="ECO:0000313" key="1">
    <source>
        <dbReference type="EMBL" id="KAI4464765.1"/>
    </source>
</evidence>
<comment type="caution">
    <text evidence="1">The sequence shown here is derived from an EMBL/GenBank/DDBJ whole genome shotgun (WGS) entry which is preliminary data.</text>
</comment>
<dbReference type="EMBL" id="CM043017">
    <property type="protein sequence ID" value="KAI4464765.1"/>
    <property type="molecule type" value="Genomic_DNA"/>
</dbReference>
<proteinExistence type="predicted"/>